<name>A0A8T0C182_9GAMM</name>
<reference evidence="1 2" key="1">
    <citation type="journal article" date="2012" name="J. Bacteriol.">
        <title>Genome sequence of the cycloprodigiosin-producing bacterial strain Pseudoalteromonas rubra ATCC 29570(T).</title>
        <authorList>
            <person name="Xie B.B."/>
            <person name="Shu Y.L."/>
            <person name="Qin Q.L."/>
            <person name="Rong J.C."/>
            <person name="Zhang X.Y."/>
            <person name="Chen X.L."/>
            <person name="Zhou B.C."/>
            <person name="Zhang Y.Z."/>
        </authorList>
    </citation>
    <scope>NUCLEOTIDE SEQUENCE [LARGE SCALE GENOMIC DNA]</scope>
    <source>
        <strain evidence="1 2">DSM 6842</strain>
    </source>
</reference>
<dbReference type="RefSeq" id="WP_010380123.1">
    <property type="nucleotide sequence ID" value="NZ_AHCD03000044.1"/>
</dbReference>
<accession>A0A8T0C182</accession>
<dbReference type="AlphaFoldDB" id="A0A8T0C182"/>
<organism evidence="1 2">
    <name type="scientific">Pseudoalteromonas rubra</name>
    <dbReference type="NCBI Taxonomy" id="43658"/>
    <lineage>
        <taxon>Bacteria</taxon>
        <taxon>Pseudomonadati</taxon>
        <taxon>Pseudomonadota</taxon>
        <taxon>Gammaproteobacteria</taxon>
        <taxon>Alteromonadales</taxon>
        <taxon>Pseudoalteromonadaceae</taxon>
        <taxon>Pseudoalteromonas</taxon>
    </lineage>
</organism>
<comment type="caution">
    <text evidence="1">The sequence shown here is derived from an EMBL/GenBank/DDBJ whole genome shotgun (WGS) entry which is preliminary data.</text>
</comment>
<dbReference type="GeneID" id="61360297"/>
<sequence length="299" mass="34023">MNAQSHWMVLYEALTQNEAGYFYNDQLFSGIAIQHNNGVVVGRLVFEKGKQVDDYTPPYLNQTEQAILDTIVEDVLEPVHVNGQLYSGIIYTVSSNGWISGENVFFEGLGDEGTTYHYNTNIRHELSLKSKLGDKLSIDEYYEWDAEGRVVAWTVVFENAENEAESGSISFAVNEDQSLHYFSVGGNFTLVADNSDRLVCPYHSVIDNLRQYNSFSLESFCFGCSEQALKREQEIKKLIVEFKPKSLELYDFSGRCMEFIHFAIANGVKQLEVIDYASEQEKAALHTLMAHQYPHIKMI</sequence>
<dbReference type="Proteomes" id="UP000016480">
    <property type="component" value="Unassembled WGS sequence"/>
</dbReference>
<proteinExistence type="predicted"/>
<gene>
    <name evidence="1" type="ORF">PRUB_b0595</name>
</gene>
<evidence type="ECO:0000313" key="1">
    <source>
        <dbReference type="EMBL" id="KAF7781394.1"/>
    </source>
</evidence>
<evidence type="ECO:0000313" key="2">
    <source>
        <dbReference type="Proteomes" id="UP000016480"/>
    </source>
</evidence>
<protein>
    <submittedName>
        <fullName evidence="1">Uncharacterized protein</fullName>
    </submittedName>
</protein>
<dbReference type="EMBL" id="AHCD03000044">
    <property type="protein sequence ID" value="KAF7781394.1"/>
    <property type="molecule type" value="Genomic_DNA"/>
</dbReference>